<protein>
    <submittedName>
        <fullName evidence="1">Uncharacterized protein</fullName>
    </submittedName>
</protein>
<keyword evidence="2" id="KW-1185">Reference proteome</keyword>
<gene>
    <name evidence="1" type="ORF">NDU88_001612</name>
</gene>
<organism evidence="1 2">
    <name type="scientific">Pleurodeles waltl</name>
    <name type="common">Iberian ribbed newt</name>
    <dbReference type="NCBI Taxonomy" id="8319"/>
    <lineage>
        <taxon>Eukaryota</taxon>
        <taxon>Metazoa</taxon>
        <taxon>Chordata</taxon>
        <taxon>Craniata</taxon>
        <taxon>Vertebrata</taxon>
        <taxon>Euteleostomi</taxon>
        <taxon>Amphibia</taxon>
        <taxon>Batrachia</taxon>
        <taxon>Caudata</taxon>
        <taxon>Salamandroidea</taxon>
        <taxon>Salamandridae</taxon>
        <taxon>Pleurodelinae</taxon>
        <taxon>Pleurodeles</taxon>
    </lineage>
</organism>
<reference evidence="1" key="1">
    <citation type="journal article" date="2022" name="bioRxiv">
        <title>Sequencing and chromosome-scale assembly of the giantPleurodeles waltlgenome.</title>
        <authorList>
            <person name="Brown T."/>
            <person name="Elewa A."/>
            <person name="Iarovenko S."/>
            <person name="Subramanian E."/>
            <person name="Araus A.J."/>
            <person name="Petzold A."/>
            <person name="Susuki M."/>
            <person name="Suzuki K.-i.T."/>
            <person name="Hayashi T."/>
            <person name="Toyoda A."/>
            <person name="Oliveira C."/>
            <person name="Osipova E."/>
            <person name="Leigh N.D."/>
            <person name="Simon A."/>
            <person name="Yun M.H."/>
        </authorList>
    </citation>
    <scope>NUCLEOTIDE SEQUENCE</scope>
    <source>
        <strain evidence="1">20211129_DDA</strain>
        <tissue evidence="1">Liver</tissue>
    </source>
</reference>
<dbReference type="EMBL" id="JANPWB010000016">
    <property type="protein sequence ID" value="KAJ1081430.1"/>
    <property type="molecule type" value="Genomic_DNA"/>
</dbReference>
<accession>A0AAV7KTA7</accession>
<dbReference type="AlphaFoldDB" id="A0AAV7KTA7"/>
<evidence type="ECO:0000313" key="2">
    <source>
        <dbReference type="Proteomes" id="UP001066276"/>
    </source>
</evidence>
<sequence>MWAVRYVNWCGSRRNTGALQSPLPSCKNSRGYKRGKTVCRNSSQRQSENSLDAALFRAEPARRPGTITGTVSVVLQCRAGVISARNPSDLRYGSIYWPPSCSPSQ</sequence>
<dbReference type="Proteomes" id="UP001066276">
    <property type="component" value="Chromosome 12"/>
</dbReference>
<comment type="caution">
    <text evidence="1">The sequence shown here is derived from an EMBL/GenBank/DDBJ whole genome shotgun (WGS) entry which is preliminary data.</text>
</comment>
<proteinExistence type="predicted"/>
<evidence type="ECO:0000313" key="1">
    <source>
        <dbReference type="EMBL" id="KAJ1081430.1"/>
    </source>
</evidence>
<name>A0AAV7KTA7_PLEWA</name>